<evidence type="ECO:0000256" key="2">
    <source>
        <dbReference type="PIRSR" id="PIRSR601501-1"/>
    </source>
</evidence>
<protein>
    <submittedName>
        <fullName evidence="4">NADH dehydrogenase subunit</fullName>
    </submittedName>
</protein>
<organism evidence="4">
    <name type="scientific">Candidatus Methanomethylicus mesodigestus</name>
    <dbReference type="NCBI Taxonomy" id="1867258"/>
    <lineage>
        <taxon>Archaea</taxon>
        <taxon>Thermoproteota</taxon>
        <taxon>Methanosuratincolia</taxon>
        <taxon>Candidatus Methanomethylicales</taxon>
        <taxon>Candidatus Methanomethylicaceae</taxon>
        <taxon>Candidatus Methanomethylicus</taxon>
    </lineage>
</organism>
<feature type="binding site" evidence="2">
    <location>
        <position position="72"/>
    </location>
    <ligand>
        <name>Ni(2+)</name>
        <dbReference type="ChEBI" id="CHEBI:49786"/>
    </ligand>
</feature>
<keyword evidence="2" id="KW-0460">Magnesium</keyword>
<dbReference type="GO" id="GO:0016651">
    <property type="term" value="F:oxidoreductase activity, acting on NAD(P)H"/>
    <property type="evidence" value="ECO:0007669"/>
    <property type="project" value="InterPro"/>
</dbReference>
<dbReference type="AlphaFoldDB" id="A0A7C3J238"/>
<dbReference type="GO" id="GO:0048038">
    <property type="term" value="F:quinone binding"/>
    <property type="evidence" value="ECO:0007669"/>
    <property type="project" value="InterPro"/>
</dbReference>
<dbReference type="PROSITE" id="PS00507">
    <property type="entry name" value="NI_HGENASE_L_1"/>
    <property type="match status" value="1"/>
</dbReference>
<gene>
    <name evidence="4" type="ORF">ENS19_04350</name>
</gene>
<dbReference type="GO" id="GO:0016151">
    <property type="term" value="F:nickel cation binding"/>
    <property type="evidence" value="ECO:0007669"/>
    <property type="project" value="InterPro"/>
</dbReference>
<feature type="domain" description="NADH-quinone oxidoreductase subunit D" evidence="3">
    <location>
        <begin position="123"/>
        <end position="287"/>
    </location>
</feature>
<dbReference type="InterPro" id="IPR052197">
    <property type="entry name" value="ComplexI_49kDa-like"/>
</dbReference>
<dbReference type="EMBL" id="DSTX01000006">
    <property type="protein sequence ID" value="HFK20495.1"/>
    <property type="molecule type" value="Genomic_DNA"/>
</dbReference>
<accession>A0A7C3J238</accession>
<feature type="binding site" evidence="2">
    <location>
        <position position="367"/>
    </location>
    <ligand>
        <name>Fe cation</name>
        <dbReference type="ChEBI" id="CHEBI:24875"/>
    </ligand>
</feature>
<evidence type="ECO:0000259" key="3">
    <source>
        <dbReference type="Pfam" id="PF00346"/>
    </source>
</evidence>
<feature type="binding site" evidence="2">
    <location>
        <position position="50"/>
    </location>
    <ligand>
        <name>Mg(2+)</name>
        <dbReference type="ChEBI" id="CHEBI:18420"/>
    </ligand>
</feature>
<dbReference type="PANTHER" id="PTHR43485">
    <property type="entry name" value="HYDROGENASE-4 COMPONENT G"/>
    <property type="match status" value="1"/>
</dbReference>
<evidence type="ECO:0000256" key="1">
    <source>
        <dbReference type="ARBA" id="ARBA00023002"/>
    </source>
</evidence>
<keyword evidence="2" id="KW-0533">Nickel</keyword>
<feature type="binding site" evidence="2">
    <location>
        <position position="326"/>
    </location>
    <ligand>
        <name>Mg(2+)</name>
        <dbReference type="ChEBI" id="CHEBI:18420"/>
    </ligand>
</feature>
<evidence type="ECO:0000313" key="4">
    <source>
        <dbReference type="EMBL" id="HFK20495.1"/>
    </source>
</evidence>
<feature type="binding site" evidence="2">
    <location>
        <position position="69"/>
    </location>
    <ligand>
        <name>Ni(2+)</name>
        <dbReference type="ChEBI" id="CHEBI:49786"/>
    </ligand>
</feature>
<dbReference type="Gene3D" id="1.10.645.10">
    <property type="entry name" value="Cytochrome-c3 Hydrogenase, chain B"/>
    <property type="match status" value="1"/>
</dbReference>
<dbReference type="InterPro" id="IPR029014">
    <property type="entry name" value="NiFe-Hase_large"/>
</dbReference>
<dbReference type="Pfam" id="PF00374">
    <property type="entry name" value="NiFeSe_Hases"/>
    <property type="match status" value="1"/>
</dbReference>
<keyword evidence="1" id="KW-0560">Oxidoreductase</keyword>
<reference evidence="4" key="1">
    <citation type="journal article" date="2020" name="mSystems">
        <title>Genome- and Community-Level Interaction Insights into Carbon Utilization and Element Cycling Functions of Hydrothermarchaeota in Hydrothermal Sediment.</title>
        <authorList>
            <person name="Zhou Z."/>
            <person name="Liu Y."/>
            <person name="Xu W."/>
            <person name="Pan J."/>
            <person name="Luo Z.H."/>
            <person name="Li M."/>
        </authorList>
    </citation>
    <scope>NUCLEOTIDE SEQUENCE [LARGE SCALE GENOMIC DNA]</scope>
    <source>
        <strain evidence="4">SpSt-468</strain>
    </source>
</reference>
<feature type="binding site" evidence="2">
    <location>
        <position position="364"/>
    </location>
    <ligand>
        <name>Ni(2+)</name>
        <dbReference type="ChEBI" id="CHEBI:49786"/>
    </ligand>
</feature>
<comment type="caution">
    <text evidence="4">The sequence shown here is derived from an EMBL/GenBank/DDBJ whole genome shotgun (WGS) entry which is preliminary data.</text>
</comment>
<dbReference type="GO" id="GO:0051287">
    <property type="term" value="F:NAD binding"/>
    <property type="evidence" value="ECO:0007669"/>
    <property type="project" value="InterPro"/>
</dbReference>
<dbReference type="SUPFAM" id="SSF56762">
    <property type="entry name" value="HydB/Nqo4-like"/>
    <property type="match status" value="1"/>
</dbReference>
<keyword evidence="2" id="KW-0408">Iron</keyword>
<proteinExistence type="predicted"/>
<feature type="binding site" evidence="2">
    <location>
        <position position="72"/>
    </location>
    <ligand>
        <name>Fe cation</name>
        <dbReference type="ChEBI" id="CHEBI:24875"/>
    </ligand>
</feature>
<dbReference type="InterPro" id="IPR018194">
    <property type="entry name" value="Ni-dep_hyd_lsu_Ni_BS"/>
</dbReference>
<comment type="cofactor">
    <cofactor evidence="2">
        <name>Fe cation</name>
        <dbReference type="ChEBI" id="CHEBI:24875"/>
    </cofactor>
</comment>
<dbReference type="InterPro" id="IPR001135">
    <property type="entry name" value="NADH_Q_OxRdtase_suD"/>
</dbReference>
<dbReference type="GO" id="GO:0008901">
    <property type="term" value="F:ferredoxin hydrogenase activity"/>
    <property type="evidence" value="ECO:0007669"/>
    <property type="project" value="InterPro"/>
</dbReference>
<comment type="cofactor">
    <cofactor evidence="2">
        <name>Ni(2+)</name>
        <dbReference type="ChEBI" id="CHEBI:49786"/>
    </cofactor>
</comment>
<dbReference type="PANTHER" id="PTHR43485:SF1">
    <property type="entry name" value="FORMATE HYDROGENLYASE SUBUNIT 5-RELATED"/>
    <property type="match status" value="1"/>
</dbReference>
<name>A0A7C3J238_9CREN</name>
<sequence length="376" mass="42552">MSSSYERIFNLPLGPQHPALKEPVLLDLKVEGEHVVDVALDVSYNHRGMEKAAEYRTYVQDLYLIERICGICNIAHTLSFCQCVEGLHGKEIPERAKYLRVIAEELERIQSHLLWLGVAAHEIGFDTFFMYIWLDREISLDLMEEFAGNRITTSYNAIGGVKRDMTPEVANKMKKGMDKLEERVKFYKKVVLSERTVMKRTMGIGILRRDAAIQLNAVGPTLRASGVDMDARADDPYAAHSLVPFKVVTNEGCDAFSRIIVRLDETLESINMIRYCIEKLPSGPLLQRLPRRVPAGDFLTRVEAPRGELVHFLRADGSDKPYRYKVKTPTFSNLAPLREMLRSKGKYVVNVADVPVILASIDPCFSCTSRTEVVKS</sequence>
<dbReference type="InterPro" id="IPR001501">
    <property type="entry name" value="Ni-dep_hyd_lsu"/>
</dbReference>
<keyword evidence="2" id="KW-0479">Metal-binding</keyword>
<feature type="domain" description="NADH-quinone oxidoreductase subunit D" evidence="3">
    <location>
        <begin position="292"/>
        <end position="370"/>
    </location>
</feature>
<dbReference type="Pfam" id="PF00346">
    <property type="entry name" value="Complex1_49kDa"/>
    <property type="match status" value="2"/>
</dbReference>